<feature type="domain" description="Carbohydrate kinase FGGY N-terminal" evidence="8">
    <location>
        <begin position="12"/>
        <end position="252"/>
    </location>
</feature>
<keyword evidence="6" id="KW-1015">Disulfide bond</keyword>
<keyword evidence="11" id="KW-1185">Reference proteome</keyword>
<dbReference type="PANTHER" id="PTHR10196:SF93">
    <property type="entry name" value="L-RHAMNULOKINASE"/>
    <property type="match status" value="1"/>
</dbReference>
<accession>A0ABZ1BVG9</accession>
<keyword evidence="2 10" id="KW-0808">Transferase</keyword>
<dbReference type="InterPro" id="IPR043129">
    <property type="entry name" value="ATPase_NBD"/>
</dbReference>
<protein>
    <submittedName>
        <fullName evidence="10">Rhamnulokinase family protein</fullName>
        <ecNumber evidence="10">2.7.1.-</ecNumber>
    </submittedName>
</protein>
<dbReference type="GO" id="GO:0016740">
    <property type="term" value="F:transferase activity"/>
    <property type="evidence" value="ECO:0007669"/>
    <property type="project" value="UniProtKB-KW"/>
</dbReference>
<name>A0ABZ1BVG9_9FIRM</name>
<keyword evidence="7" id="KW-0684">Rhamnose metabolism</keyword>
<evidence type="ECO:0000259" key="8">
    <source>
        <dbReference type="Pfam" id="PF00370"/>
    </source>
</evidence>
<evidence type="ECO:0000256" key="1">
    <source>
        <dbReference type="ARBA" id="ARBA00009156"/>
    </source>
</evidence>
<gene>
    <name evidence="10" type="ORF">U7230_11980</name>
</gene>
<dbReference type="CDD" id="cd07771">
    <property type="entry name" value="ASKHA_NBD_FGGY_RhaB-like"/>
    <property type="match status" value="1"/>
</dbReference>
<evidence type="ECO:0000313" key="11">
    <source>
        <dbReference type="Proteomes" id="UP001332192"/>
    </source>
</evidence>
<dbReference type="PANTHER" id="PTHR10196">
    <property type="entry name" value="SUGAR KINASE"/>
    <property type="match status" value="1"/>
</dbReference>
<evidence type="ECO:0000256" key="5">
    <source>
        <dbReference type="ARBA" id="ARBA00022840"/>
    </source>
</evidence>
<feature type="domain" description="Carbohydrate kinase FGGY C-terminal" evidence="9">
    <location>
        <begin position="268"/>
        <end position="459"/>
    </location>
</feature>
<sequence>MSGGKDRTLCLVAFDLGAENGRAVLGRFDGRRLELEEVYRFANEPVAASGRLYWDVLRLFLEIERGLVAARRAAGGPLQSLAIDTWGVSFALFDQKGELAGHPYHYRDRYVEGIMEKAFAVVPARTLFEWTGIQLMPINTLYLLLSMKLEQSAQLASARHLLMMPAALSYLLSGEMVDEFTIASTSQMVDPHTRTWSGKVLDAFGFPRDLFGSVLQPGTLVGRLTPEIAQELGVEPVPVALTAGHDTASAVVAVPAAPSEGTGRTWAFISSGTWSLVGLELSRPVISDAAFQGNLSNEGGAFGTFRFLKNVMGLWLLQECRRRWAREGADVSYDQLVREAAAAPPRRCFIDPDDPGFLRPGDLVSGIREFCARTGQPAPESRGEVARTILESLALKYRWVVEQLERAAGVAIDRIHVVGGGSRNELLCQLTADVTGRPVVAGPAEATAAGNLLVQAVALRELSGLEELRSVVRTSFRTRLYEPAAGGGWEDAYRRFLSAVMGEPVREKPGSL</sequence>
<organism evidence="10 11">
    <name type="scientific">Carboxydichorda subterranea</name>
    <dbReference type="NCBI Taxonomy" id="3109565"/>
    <lineage>
        <taxon>Bacteria</taxon>
        <taxon>Bacillati</taxon>
        <taxon>Bacillota</taxon>
        <taxon>Limnochordia</taxon>
        <taxon>Limnochordales</taxon>
        <taxon>Geochordaceae</taxon>
        <taxon>Carboxydichorda</taxon>
    </lineage>
</organism>
<evidence type="ECO:0000256" key="2">
    <source>
        <dbReference type="ARBA" id="ARBA00022679"/>
    </source>
</evidence>
<dbReference type="InterPro" id="IPR018485">
    <property type="entry name" value="FGGY_C"/>
</dbReference>
<evidence type="ECO:0000256" key="7">
    <source>
        <dbReference type="ARBA" id="ARBA00023308"/>
    </source>
</evidence>
<evidence type="ECO:0000259" key="9">
    <source>
        <dbReference type="Pfam" id="PF02782"/>
    </source>
</evidence>
<dbReference type="EMBL" id="CP141615">
    <property type="protein sequence ID" value="WRP16797.1"/>
    <property type="molecule type" value="Genomic_DNA"/>
</dbReference>
<evidence type="ECO:0000256" key="3">
    <source>
        <dbReference type="ARBA" id="ARBA00022741"/>
    </source>
</evidence>
<dbReference type="Gene3D" id="3.30.420.40">
    <property type="match status" value="2"/>
</dbReference>
<reference evidence="10 11" key="1">
    <citation type="journal article" date="2024" name="Front. Microbiol.">
        <title>Novel thermophilic genera Geochorda gen. nov. and Carboxydochorda gen. nov. from the deep terrestrial subsurface reveal the ecophysiological diversity in the class Limnochordia.</title>
        <authorList>
            <person name="Karnachuk O.V."/>
            <person name="Lukina A.P."/>
            <person name="Avakyan M.R."/>
            <person name="Kadnikov V.V."/>
            <person name="Begmatov S."/>
            <person name="Beletsky A.V."/>
            <person name="Vlasova K.G."/>
            <person name="Novikov A.A."/>
            <person name="Shcherbakova V.A."/>
            <person name="Mardanov A.V."/>
            <person name="Ravin N.V."/>
        </authorList>
    </citation>
    <scope>NUCLEOTIDE SEQUENCE [LARGE SCALE GENOMIC DNA]</scope>
    <source>
        <strain evidence="10 11">L945</strain>
    </source>
</reference>
<evidence type="ECO:0000256" key="6">
    <source>
        <dbReference type="ARBA" id="ARBA00023157"/>
    </source>
</evidence>
<evidence type="ECO:0000313" key="10">
    <source>
        <dbReference type="EMBL" id="WRP16797.1"/>
    </source>
</evidence>
<keyword evidence="5" id="KW-0067">ATP-binding</keyword>
<dbReference type="RefSeq" id="WP_324716069.1">
    <property type="nucleotide sequence ID" value="NZ_CP141615.1"/>
</dbReference>
<comment type="similarity">
    <text evidence="1">Belongs to the FGGY kinase family.</text>
</comment>
<dbReference type="EC" id="2.7.1.-" evidence="10"/>
<dbReference type="Proteomes" id="UP001332192">
    <property type="component" value="Chromosome"/>
</dbReference>
<dbReference type="InterPro" id="IPR013449">
    <property type="entry name" value="Rhamnulokinase"/>
</dbReference>
<dbReference type="InterPro" id="IPR018484">
    <property type="entry name" value="FGGY_N"/>
</dbReference>
<evidence type="ECO:0000256" key="4">
    <source>
        <dbReference type="ARBA" id="ARBA00022777"/>
    </source>
</evidence>
<keyword evidence="3" id="KW-0547">Nucleotide-binding</keyword>
<dbReference type="SUPFAM" id="SSF53067">
    <property type="entry name" value="Actin-like ATPase domain"/>
    <property type="match status" value="2"/>
</dbReference>
<dbReference type="Pfam" id="PF00370">
    <property type="entry name" value="FGGY_N"/>
    <property type="match status" value="1"/>
</dbReference>
<dbReference type="Pfam" id="PF02782">
    <property type="entry name" value="FGGY_C"/>
    <property type="match status" value="1"/>
</dbReference>
<proteinExistence type="inferred from homology"/>
<keyword evidence="4" id="KW-0418">Kinase</keyword>